<dbReference type="CDD" id="cd08516">
    <property type="entry name" value="PBP2_NikA_DppA_OppA_like_11"/>
    <property type="match status" value="1"/>
</dbReference>
<dbReference type="PANTHER" id="PTHR30290">
    <property type="entry name" value="PERIPLASMIC BINDING COMPONENT OF ABC TRANSPORTER"/>
    <property type="match status" value="1"/>
</dbReference>
<dbReference type="InterPro" id="IPR000914">
    <property type="entry name" value="SBP_5_dom"/>
</dbReference>
<dbReference type="GO" id="GO:0043190">
    <property type="term" value="C:ATP-binding cassette (ABC) transporter complex"/>
    <property type="evidence" value="ECO:0007669"/>
    <property type="project" value="InterPro"/>
</dbReference>
<name>A0A1C3WDE4_9HYPH</name>
<dbReference type="Gene3D" id="3.90.76.10">
    <property type="entry name" value="Dipeptide-binding Protein, Domain 1"/>
    <property type="match status" value="1"/>
</dbReference>
<evidence type="ECO:0000259" key="3">
    <source>
        <dbReference type="Pfam" id="PF00496"/>
    </source>
</evidence>
<dbReference type="SUPFAM" id="SSF53850">
    <property type="entry name" value="Periplasmic binding protein-like II"/>
    <property type="match status" value="1"/>
</dbReference>
<dbReference type="InterPro" id="IPR030678">
    <property type="entry name" value="Peptide/Ni-bd"/>
</dbReference>
<feature type="domain" description="Solute-binding protein family 5" evidence="3">
    <location>
        <begin position="83"/>
        <end position="430"/>
    </location>
</feature>
<dbReference type="PIRSF" id="PIRSF002741">
    <property type="entry name" value="MppA"/>
    <property type="match status" value="1"/>
</dbReference>
<dbReference type="Gene3D" id="3.40.190.10">
    <property type="entry name" value="Periplasmic binding protein-like II"/>
    <property type="match status" value="1"/>
</dbReference>
<dbReference type="GO" id="GO:0015833">
    <property type="term" value="P:peptide transport"/>
    <property type="evidence" value="ECO:0007669"/>
    <property type="project" value="TreeGrafter"/>
</dbReference>
<dbReference type="STRING" id="411945.GA0061102_102713"/>
<dbReference type="EMBL" id="FMAH01000027">
    <property type="protein sequence ID" value="SCB37848.1"/>
    <property type="molecule type" value="Genomic_DNA"/>
</dbReference>
<dbReference type="GO" id="GO:0030288">
    <property type="term" value="C:outer membrane-bounded periplasmic space"/>
    <property type="evidence" value="ECO:0007669"/>
    <property type="project" value="UniProtKB-ARBA"/>
</dbReference>
<reference evidence="5" key="1">
    <citation type="submission" date="2016-08" db="EMBL/GenBank/DDBJ databases">
        <authorList>
            <person name="Varghese N."/>
            <person name="Submissions Spin"/>
        </authorList>
    </citation>
    <scope>NUCLEOTIDE SEQUENCE [LARGE SCALE GENOMIC DNA]</scope>
    <source>
        <strain evidence="5">HAMBI 2971</strain>
    </source>
</reference>
<dbReference type="InterPro" id="IPR006311">
    <property type="entry name" value="TAT_signal"/>
</dbReference>
<accession>A0A1C3WDE4</accession>
<dbReference type="PROSITE" id="PS51318">
    <property type="entry name" value="TAT"/>
    <property type="match status" value="1"/>
</dbReference>
<gene>
    <name evidence="4" type="ORF">GA0061102_102713</name>
</gene>
<keyword evidence="5" id="KW-1185">Reference proteome</keyword>
<evidence type="ECO:0000256" key="1">
    <source>
        <dbReference type="ARBA" id="ARBA00004418"/>
    </source>
</evidence>
<comment type="similarity">
    <text evidence="2">Belongs to the bacterial solute-binding protein 5 family.</text>
</comment>
<evidence type="ECO:0000256" key="2">
    <source>
        <dbReference type="ARBA" id="ARBA00005695"/>
    </source>
</evidence>
<evidence type="ECO:0000313" key="4">
    <source>
        <dbReference type="EMBL" id="SCB37848.1"/>
    </source>
</evidence>
<proteinExistence type="inferred from homology"/>
<sequence>MTDSFFSDALLRPTRRNLMTMMGGAALALSLPNMSASAENAVLRFAISAFPPNLNPWENTGATAGTVKLMLMRGLTGYSEKGELVGELAESWKLVDQTTYAFKLRDNAFFHNGKPVTSADIAYSLKKILADDSTAYLKRDLSVIKDVEIVDDKSFRLKLSEPSATLLYILGNCDCPMISADSTATEIIGAGPFRKKNDERGVFIEVERFDKFYKVGQPSVKGVRFVVYSDENLRYAALEAGDVDLIEYVPWQKFDAAEANPQLDIQTSLGPFMFLLFNASKGPFADARVRQAIGYAIERQDVVDAAFAGRGEPLLGFPNPQGSPFNLSDPASEWRYDPEKAKAMLAEAGYPNGFECRLLATSTYGMHQDTASVVQAHLQVIGINATLQLPDWGSRITAGKNGDYDIAVHGTSSFFNDPDALAALLRTSSGSFLQSFGFKSERIDALLQKGRAELDPVKREAIYKDLVRAYFEEVPQVPLNWRQQAYATNVKVKGFKNLPGFLNVLSGYTIDQITLG</sequence>
<evidence type="ECO:0000313" key="5">
    <source>
        <dbReference type="Proteomes" id="UP000199435"/>
    </source>
</evidence>
<dbReference type="Pfam" id="PF00496">
    <property type="entry name" value="SBP_bac_5"/>
    <property type="match status" value="1"/>
</dbReference>
<organism evidence="4 5">
    <name type="scientific">Rhizobium miluonense</name>
    <dbReference type="NCBI Taxonomy" id="411945"/>
    <lineage>
        <taxon>Bacteria</taxon>
        <taxon>Pseudomonadati</taxon>
        <taxon>Pseudomonadota</taxon>
        <taxon>Alphaproteobacteria</taxon>
        <taxon>Hyphomicrobiales</taxon>
        <taxon>Rhizobiaceae</taxon>
        <taxon>Rhizobium/Agrobacterium group</taxon>
        <taxon>Rhizobium</taxon>
    </lineage>
</organism>
<dbReference type="AlphaFoldDB" id="A0A1C3WDE4"/>
<comment type="subcellular location">
    <subcellularLocation>
        <location evidence="1">Periplasm</location>
    </subcellularLocation>
</comment>
<dbReference type="InterPro" id="IPR039424">
    <property type="entry name" value="SBP_5"/>
</dbReference>
<dbReference type="GO" id="GO:1904680">
    <property type="term" value="F:peptide transmembrane transporter activity"/>
    <property type="evidence" value="ECO:0007669"/>
    <property type="project" value="TreeGrafter"/>
</dbReference>
<dbReference type="Proteomes" id="UP000199435">
    <property type="component" value="Unassembled WGS sequence"/>
</dbReference>
<dbReference type="Gene3D" id="3.10.105.10">
    <property type="entry name" value="Dipeptide-binding Protein, Domain 3"/>
    <property type="match status" value="1"/>
</dbReference>
<dbReference type="RefSeq" id="WP_245298077.1">
    <property type="nucleotide sequence ID" value="NZ_FMAH01000027.1"/>
</dbReference>
<protein>
    <submittedName>
        <fullName evidence="4">Peptide/nickel transport system substrate-binding protein</fullName>
    </submittedName>
</protein>